<reference evidence="1" key="1">
    <citation type="submission" date="2018-05" db="EMBL/GenBank/DDBJ databases">
        <authorList>
            <person name="Lanie J.A."/>
            <person name="Ng W.-L."/>
            <person name="Kazmierczak K.M."/>
            <person name="Andrzejewski T.M."/>
            <person name="Davidsen T.M."/>
            <person name="Wayne K.J."/>
            <person name="Tettelin H."/>
            <person name="Glass J.I."/>
            <person name="Rusch D."/>
            <person name="Podicherti R."/>
            <person name="Tsui H.-C.T."/>
            <person name="Winkler M.E."/>
        </authorList>
    </citation>
    <scope>NUCLEOTIDE SEQUENCE</scope>
</reference>
<organism evidence="1">
    <name type="scientific">marine metagenome</name>
    <dbReference type="NCBI Taxonomy" id="408172"/>
    <lineage>
        <taxon>unclassified sequences</taxon>
        <taxon>metagenomes</taxon>
        <taxon>ecological metagenomes</taxon>
    </lineage>
</organism>
<protein>
    <submittedName>
        <fullName evidence="1">Uncharacterized protein</fullName>
    </submittedName>
</protein>
<proteinExistence type="predicted"/>
<gene>
    <name evidence="1" type="ORF">METZ01_LOCUS222753</name>
</gene>
<evidence type="ECO:0000313" key="1">
    <source>
        <dbReference type="EMBL" id="SVB69899.1"/>
    </source>
</evidence>
<name>A0A382G4Q5_9ZZZZ</name>
<dbReference type="AlphaFoldDB" id="A0A382G4Q5"/>
<accession>A0A382G4Q5</accession>
<sequence>MASSASSAAVAVCSVVARPRFFAHMREPSARFLSGYSLSPYLHIFSSRKNMLAVSPTSPILATSSSLVFSFHDSPVSSFSQLRLGNHAKTCWPFHAHWDCRWHPLHPLPLSLCAASSHALDSSPTCASRARAS</sequence>
<dbReference type="EMBL" id="UINC01053414">
    <property type="protein sequence ID" value="SVB69899.1"/>
    <property type="molecule type" value="Genomic_DNA"/>
</dbReference>